<dbReference type="Pfam" id="PF07022">
    <property type="entry name" value="Phage_CI_repr"/>
    <property type="match status" value="1"/>
</dbReference>
<dbReference type="Proteomes" id="UP000515264">
    <property type="component" value="Chromosome 2"/>
</dbReference>
<reference evidence="4 5" key="1">
    <citation type="submission" date="2016-12" db="EMBL/GenBank/DDBJ databases">
        <authorList>
            <person name="Song W.-J."/>
            <person name="Kurnit D.M."/>
        </authorList>
    </citation>
    <scope>NUCLEOTIDE SEQUENCE [LARGE SCALE GENOMIC DNA]</scope>
    <source>
        <strain evidence="4 5">CECT 9026</strain>
    </source>
</reference>
<dbReference type="OrthoDB" id="5829794at2"/>
<dbReference type="RefSeq" id="WP_074371183.1">
    <property type="nucleotide sequence ID" value="NZ_AP024908.1"/>
</dbReference>
<dbReference type="EMBL" id="FSSB01000001">
    <property type="protein sequence ID" value="SIO92551.1"/>
    <property type="molecule type" value="Genomic_DNA"/>
</dbReference>
<accession>A0A1N6LZJ8</accession>
<dbReference type="InterPro" id="IPR010744">
    <property type="entry name" value="Phage_CI_N"/>
</dbReference>
<keyword evidence="6" id="KW-1185">Reference proteome</keyword>
<dbReference type="Gene3D" id="2.10.109.10">
    <property type="entry name" value="Umud Fragment, subunit A"/>
    <property type="match status" value="1"/>
</dbReference>
<feature type="domain" description="Bacteriophage CI repressor N-terminal" evidence="1">
    <location>
        <begin position="16"/>
        <end position="74"/>
    </location>
</feature>
<dbReference type="AlphaFoldDB" id="A0A1N6LZJ8"/>
<sequence>MSNDNIKAFSYLKGTAFTNNLKYQTQCKDYIELSNFLSIPKSTFSTWNAHNRTSHELIVRLHLSLGIPVKQLALPRDYPRKDIHPSLWESHEFMPQIQDQANFYQSPSETRQIYQHATVILQRFSLKHGALISTGESPYAAQRMHELQLKAASTIEVETTDAIYLIDQHIQEIVSGRYLMDIDGRIVLHTAQRLPEQQMRIMFPNEAVTIDTNKVRILGRVVLTIQRS</sequence>
<dbReference type="Proteomes" id="UP000184774">
    <property type="component" value="Unassembled WGS sequence"/>
</dbReference>
<evidence type="ECO:0000313" key="3">
    <source>
        <dbReference type="EMBL" id="QMV16390.1"/>
    </source>
</evidence>
<reference evidence="3 6" key="3">
    <citation type="journal article" date="2020" name="J. Nat. Prod.">
        <title>Genomics-Metabolomics Profiling Disclosed Marine Vibrio spartinae 3.6 as a Producer of a New Branched Side Chain Prodigiosin.</title>
        <authorList>
            <person name="Vitale G.A."/>
            <person name="Sciarretta M."/>
            <person name="Palma Esposito F."/>
            <person name="January G.G."/>
            <person name="Giaccio M."/>
            <person name="Bunk B."/>
            <person name="Sproer C."/>
            <person name="Bajerski F."/>
            <person name="Power D."/>
            <person name="Festa C."/>
            <person name="Monti M.C."/>
            <person name="D'Auria M.V."/>
            <person name="de Pascale D."/>
        </authorList>
    </citation>
    <scope>NUCLEOTIDE SEQUENCE [LARGE SCALE GENOMIC DNA]</scope>
    <source>
        <strain evidence="3 6">3.6</strain>
    </source>
</reference>
<evidence type="ECO:0000259" key="1">
    <source>
        <dbReference type="Pfam" id="PF07022"/>
    </source>
</evidence>
<name>A0A1N6LZJ8_9VIBR</name>
<gene>
    <name evidence="4" type="ORF">VSP9026_00164</name>
    <name evidence="3" type="ORF">Vspart_03782</name>
</gene>
<dbReference type="InterPro" id="IPR032499">
    <property type="entry name" value="Phage_CI_C"/>
</dbReference>
<feature type="domain" description="Bacteriophage CI repressor C-terminal" evidence="2">
    <location>
        <begin position="123"/>
        <end position="222"/>
    </location>
</feature>
<evidence type="ECO:0000313" key="5">
    <source>
        <dbReference type="Proteomes" id="UP000184774"/>
    </source>
</evidence>
<evidence type="ECO:0000313" key="4">
    <source>
        <dbReference type="EMBL" id="SIO92551.1"/>
    </source>
</evidence>
<evidence type="ECO:0000313" key="6">
    <source>
        <dbReference type="Proteomes" id="UP000515264"/>
    </source>
</evidence>
<dbReference type="Pfam" id="PF16452">
    <property type="entry name" value="Phage_CI_C"/>
    <property type="match status" value="1"/>
</dbReference>
<dbReference type="EMBL" id="CP046269">
    <property type="protein sequence ID" value="QMV16390.1"/>
    <property type="molecule type" value="Genomic_DNA"/>
</dbReference>
<protein>
    <submittedName>
        <fullName evidence="4">Bacteriophage CI repressor helix-turn-helix domain protein</fullName>
    </submittedName>
</protein>
<dbReference type="GO" id="GO:0051259">
    <property type="term" value="P:protein complex oligomerization"/>
    <property type="evidence" value="ECO:0007669"/>
    <property type="project" value="InterPro"/>
</dbReference>
<organism evidence="4 5">
    <name type="scientific">Vibrio spartinae</name>
    <dbReference type="NCBI Taxonomy" id="1918945"/>
    <lineage>
        <taxon>Bacteria</taxon>
        <taxon>Pseudomonadati</taxon>
        <taxon>Pseudomonadota</taxon>
        <taxon>Gammaproteobacteria</taxon>
        <taxon>Vibrionales</taxon>
        <taxon>Vibrionaceae</taxon>
        <taxon>Vibrio</taxon>
    </lineage>
</organism>
<evidence type="ECO:0000259" key="2">
    <source>
        <dbReference type="Pfam" id="PF16452"/>
    </source>
</evidence>
<dbReference type="GO" id="GO:0045892">
    <property type="term" value="P:negative regulation of DNA-templated transcription"/>
    <property type="evidence" value="ECO:0007669"/>
    <property type="project" value="InterPro"/>
</dbReference>
<dbReference type="GO" id="GO:0003677">
    <property type="term" value="F:DNA binding"/>
    <property type="evidence" value="ECO:0007669"/>
    <property type="project" value="InterPro"/>
</dbReference>
<dbReference type="InterPro" id="IPR010982">
    <property type="entry name" value="Lambda_DNA-bd_dom_sf"/>
</dbReference>
<dbReference type="Gene3D" id="1.10.260.40">
    <property type="entry name" value="lambda repressor-like DNA-binding domains"/>
    <property type="match status" value="1"/>
</dbReference>
<proteinExistence type="predicted"/>
<reference evidence="3" key="2">
    <citation type="submission" date="2019-11" db="EMBL/GenBank/DDBJ databases">
        <authorList>
            <person name="January G."/>
            <person name="Bunk B."/>
        </authorList>
    </citation>
    <scope>NUCLEOTIDE SEQUENCE</scope>
    <source>
        <strain evidence="3">3.6</strain>
    </source>
</reference>